<dbReference type="PANTHER" id="PTHR46470:SF2">
    <property type="entry name" value="GLYCERALDEHYDE 3-PHOSPHATE PHOSPHATASE"/>
    <property type="match status" value="1"/>
</dbReference>
<proteinExistence type="predicted"/>
<protein>
    <recommendedName>
        <fullName evidence="6">HAD family hydrolase</fullName>
    </recommendedName>
</protein>
<dbReference type="SUPFAM" id="SSF56784">
    <property type="entry name" value="HAD-like"/>
    <property type="match status" value="1"/>
</dbReference>
<dbReference type="InterPro" id="IPR023214">
    <property type="entry name" value="HAD_sf"/>
</dbReference>
<dbReference type="InterPro" id="IPR036412">
    <property type="entry name" value="HAD-like_sf"/>
</dbReference>
<dbReference type="GO" id="GO:0016791">
    <property type="term" value="F:phosphatase activity"/>
    <property type="evidence" value="ECO:0007669"/>
    <property type="project" value="TreeGrafter"/>
</dbReference>
<comment type="cofactor">
    <cofactor evidence="1">
        <name>Mg(2+)</name>
        <dbReference type="ChEBI" id="CHEBI:18420"/>
    </cofactor>
</comment>
<name>X1JKQ0_9ZZZZ</name>
<evidence type="ECO:0000256" key="2">
    <source>
        <dbReference type="ARBA" id="ARBA00022723"/>
    </source>
</evidence>
<evidence type="ECO:0000256" key="3">
    <source>
        <dbReference type="ARBA" id="ARBA00022801"/>
    </source>
</evidence>
<keyword evidence="4" id="KW-0460">Magnesium</keyword>
<dbReference type="NCBIfam" id="TIGR01549">
    <property type="entry name" value="HAD-SF-IA-v1"/>
    <property type="match status" value="1"/>
</dbReference>
<dbReference type="InterPro" id="IPR006439">
    <property type="entry name" value="HAD-SF_hydro_IA"/>
</dbReference>
<dbReference type="AlphaFoldDB" id="X1JKQ0"/>
<accession>X1JKQ0</accession>
<feature type="non-terminal residue" evidence="5">
    <location>
        <position position="79"/>
    </location>
</feature>
<reference evidence="5" key="1">
    <citation type="journal article" date="2014" name="Front. Microbiol.">
        <title>High frequency of phylogenetically diverse reductive dehalogenase-homologous genes in deep subseafloor sedimentary metagenomes.</title>
        <authorList>
            <person name="Kawai M."/>
            <person name="Futagami T."/>
            <person name="Toyoda A."/>
            <person name="Takaki Y."/>
            <person name="Nishi S."/>
            <person name="Hori S."/>
            <person name="Arai W."/>
            <person name="Tsubouchi T."/>
            <person name="Morono Y."/>
            <person name="Uchiyama I."/>
            <person name="Ito T."/>
            <person name="Fujiyama A."/>
            <person name="Inagaki F."/>
            <person name="Takami H."/>
        </authorList>
    </citation>
    <scope>NUCLEOTIDE SEQUENCE</scope>
    <source>
        <strain evidence="5">Expedition CK06-06</strain>
    </source>
</reference>
<evidence type="ECO:0000313" key="5">
    <source>
        <dbReference type="EMBL" id="GAH78864.1"/>
    </source>
</evidence>
<evidence type="ECO:0000256" key="4">
    <source>
        <dbReference type="ARBA" id="ARBA00022842"/>
    </source>
</evidence>
<comment type="caution">
    <text evidence="5">The sequence shown here is derived from an EMBL/GenBank/DDBJ whole genome shotgun (WGS) entry which is preliminary data.</text>
</comment>
<dbReference type="GO" id="GO:0046872">
    <property type="term" value="F:metal ion binding"/>
    <property type="evidence" value="ECO:0007669"/>
    <property type="project" value="UniProtKB-KW"/>
</dbReference>
<evidence type="ECO:0008006" key="6">
    <source>
        <dbReference type="Google" id="ProtNLM"/>
    </source>
</evidence>
<dbReference type="Gene3D" id="3.40.50.1000">
    <property type="entry name" value="HAD superfamily/HAD-like"/>
    <property type="match status" value="1"/>
</dbReference>
<dbReference type="EMBL" id="BARU01041882">
    <property type="protein sequence ID" value="GAH78864.1"/>
    <property type="molecule type" value="Genomic_DNA"/>
</dbReference>
<dbReference type="GO" id="GO:0044281">
    <property type="term" value="P:small molecule metabolic process"/>
    <property type="evidence" value="ECO:0007669"/>
    <property type="project" value="UniProtKB-ARBA"/>
</dbReference>
<keyword evidence="2" id="KW-0479">Metal-binding</keyword>
<dbReference type="PANTHER" id="PTHR46470">
    <property type="entry name" value="N-ACYLNEURAMINATE-9-PHOSPHATASE"/>
    <property type="match status" value="1"/>
</dbReference>
<dbReference type="InterPro" id="IPR041492">
    <property type="entry name" value="HAD_2"/>
</dbReference>
<sequence>MEVLSELKKRYKLGLISNTGYLDFNQLKKQFKLDNVFDIILPSYETRILKPNPRVFELMIKKLKIDKNNVFMVGDSLKQ</sequence>
<evidence type="ECO:0000256" key="1">
    <source>
        <dbReference type="ARBA" id="ARBA00001946"/>
    </source>
</evidence>
<dbReference type="InterPro" id="IPR051400">
    <property type="entry name" value="HAD-like_hydrolase"/>
</dbReference>
<dbReference type="PRINTS" id="PR00413">
    <property type="entry name" value="HADHALOGNASE"/>
</dbReference>
<dbReference type="Pfam" id="PF13419">
    <property type="entry name" value="HAD_2"/>
    <property type="match status" value="1"/>
</dbReference>
<gene>
    <name evidence="5" type="ORF">S03H2_64471</name>
</gene>
<organism evidence="5">
    <name type="scientific">marine sediment metagenome</name>
    <dbReference type="NCBI Taxonomy" id="412755"/>
    <lineage>
        <taxon>unclassified sequences</taxon>
        <taxon>metagenomes</taxon>
        <taxon>ecological metagenomes</taxon>
    </lineage>
</organism>
<keyword evidence="3" id="KW-0378">Hydrolase</keyword>